<evidence type="ECO:0000256" key="8">
    <source>
        <dbReference type="ARBA" id="ARBA00022475"/>
    </source>
</evidence>
<dbReference type="GO" id="GO:0004605">
    <property type="term" value="F:phosphatidate cytidylyltransferase activity"/>
    <property type="evidence" value="ECO:0007669"/>
    <property type="project" value="UniProtKB-EC"/>
</dbReference>
<dbReference type="EMBL" id="WBZB01000013">
    <property type="protein sequence ID" value="KAB3531347.1"/>
    <property type="molecule type" value="Genomic_DNA"/>
</dbReference>
<evidence type="ECO:0000256" key="19">
    <source>
        <dbReference type="SAM" id="Phobius"/>
    </source>
</evidence>
<evidence type="ECO:0000256" key="11">
    <source>
        <dbReference type="ARBA" id="ARBA00022692"/>
    </source>
</evidence>
<feature type="transmembrane region" description="Helical" evidence="19">
    <location>
        <begin position="77"/>
        <end position="94"/>
    </location>
</feature>
<comment type="pathway">
    <text evidence="4">Lipid metabolism.</text>
</comment>
<feature type="transmembrane region" description="Helical" evidence="19">
    <location>
        <begin position="52"/>
        <end position="71"/>
    </location>
</feature>
<keyword evidence="16" id="KW-0594">Phospholipid biosynthesis</keyword>
<proteinExistence type="inferred from homology"/>
<accession>A0A833HPY0</accession>
<feature type="transmembrane region" description="Helical" evidence="19">
    <location>
        <begin position="106"/>
        <end position="124"/>
    </location>
</feature>
<dbReference type="GO" id="GO:0005886">
    <property type="term" value="C:plasma membrane"/>
    <property type="evidence" value="ECO:0007669"/>
    <property type="project" value="UniProtKB-SubCell"/>
</dbReference>
<keyword evidence="14" id="KW-0443">Lipid metabolism</keyword>
<reference evidence="20 21" key="1">
    <citation type="submission" date="2019-10" db="EMBL/GenBank/DDBJ databases">
        <title>Alkaliphilus serpentinus sp. nov. and Alkaliphilus pronyensis sp. nov., two novel anaerobic alkaliphilic species isolated from the serpentinized-hosted hydrothermal field of the Prony Bay (New Caledonia).</title>
        <authorList>
            <person name="Postec A."/>
        </authorList>
    </citation>
    <scope>NUCLEOTIDE SEQUENCE [LARGE SCALE GENOMIC DNA]</scope>
    <source>
        <strain evidence="20 21">LacT</strain>
    </source>
</reference>
<evidence type="ECO:0000256" key="17">
    <source>
        <dbReference type="ARBA" id="ARBA00023264"/>
    </source>
</evidence>
<sequence length="259" mass="28498">MLKRIISGVLGIPILITVVWYGGYLLYLSLLIVSLIGIHEFYIAFKSKNIHPIRWIGYIITLIILSDFYFSGTQGRILFLLVATTLLISIILLINNKYNIIDGAVTLYGIIYVGIFLGHIILISNSDKEAYIWLAFITAWASDTFAYFAGNFFGKRKLCPTISPKKTVEGAIGGGLGSMLSCGIFGYLVIGENILAIIIIGLIGSIFSMLGDLTASIIKRHIGIKDYGNLIPGHGGILDRFDSILFTAPFVYYAITLLK</sequence>
<evidence type="ECO:0000256" key="9">
    <source>
        <dbReference type="ARBA" id="ARBA00022516"/>
    </source>
</evidence>
<evidence type="ECO:0000256" key="7">
    <source>
        <dbReference type="ARBA" id="ARBA00019373"/>
    </source>
</evidence>
<evidence type="ECO:0000256" key="2">
    <source>
        <dbReference type="ARBA" id="ARBA00004651"/>
    </source>
</evidence>
<keyword evidence="10 18" id="KW-0808">Transferase</keyword>
<feature type="transmembrane region" description="Helical" evidence="19">
    <location>
        <begin position="130"/>
        <end position="149"/>
    </location>
</feature>
<dbReference type="RefSeq" id="WP_151865073.1">
    <property type="nucleotide sequence ID" value="NZ_WBZB01000013.1"/>
</dbReference>
<protein>
    <recommendedName>
        <fullName evidence="7 18">Phosphatidate cytidylyltransferase</fullName>
        <ecNumber evidence="6 18">2.7.7.41</ecNumber>
    </recommendedName>
</protein>
<organism evidence="20 21">
    <name type="scientific">Alkaliphilus serpentinus</name>
    <dbReference type="NCBI Taxonomy" id="1482731"/>
    <lineage>
        <taxon>Bacteria</taxon>
        <taxon>Bacillati</taxon>
        <taxon>Bacillota</taxon>
        <taxon>Clostridia</taxon>
        <taxon>Peptostreptococcales</taxon>
        <taxon>Natronincolaceae</taxon>
        <taxon>Alkaliphilus</taxon>
    </lineage>
</organism>
<gene>
    <name evidence="20" type="ORF">F8153_03990</name>
</gene>
<feature type="transmembrane region" description="Helical" evidence="19">
    <location>
        <begin position="5"/>
        <end position="21"/>
    </location>
</feature>
<evidence type="ECO:0000256" key="18">
    <source>
        <dbReference type="RuleBase" id="RU003938"/>
    </source>
</evidence>
<comment type="caution">
    <text evidence="20">The sequence shown here is derived from an EMBL/GenBank/DDBJ whole genome shotgun (WGS) entry which is preliminary data.</text>
</comment>
<dbReference type="InterPro" id="IPR000374">
    <property type="entry name" value="PC_trans"/>
</dbReference>
<keyword evidence="21" id="KW-1185">Reference proteome</keyword>
<dbReference type="PROSITE" id="PS01315">
    <property type="entry name" value="CDS"/>
    <property type="match status" value="1"/>
</dbReference>
<dbReference type="EC" id="2.7.7.41" evidence="6 18"/>
<evidence type="ECO:0000256" key="14">
    <source>
        <dbReference type="ARBA" id="ARBA00023098"/>
    </source>
</evidence>
<keyword evidence="8" id="KW-1003">Cell membrane</keyword>
<comment type="pathway">
    <text evidence="3 18">Phospholipid metabolism; CDP-diacylglycerol biosynthesis; CDP-diacylglycerol from sn-glycerol 3-phosphate: step 3/3.</text>
</comment>
<evidence type="ECO:0000256" key="15">
    <source>
        <dbReference type="ARBA" id="ARBA00023136"/>
    </source>
</evidence>
<evidence type="ECO:0000256" key="1">
    <source>
        <dbReference type="ARBA" id="ARBA00001698"/>
    </source>
</evidence>
<keyword evidence="17" id="KW-1208">Phospholipid metabolism</keyword>
<evidence type="ECO:0000256" key="12">
    <source>
        <dbReference type="ARBA" id="ARBA00022695"/>
    </source>
</evidence>
<keyword evidence="12 18" id="KW-0548">Nucleotidyltransferase</keyword>
<evidence type="ECO:0000256" key="10">
    <source>
        <dbReference type="ARBA" id="ARBA00022679"/>
    </source>
</evidence>
<feature type="transmembrane region" description="Helical" evidence="19">
    <location>
        <begin position="170"/>
        <end position="188"/>
    </location>
</feature>
<comment type="similarity">
    <text evidence="5 18">Belongs to the CDS family.</text>
</comment>
<dbReference type="Pfam" id="PF01148">
    <property type="entry name" value="CTP_transf_1"/>
    <property type="match status" value="1"/>
</dbReference>
<comment type="catalytic activity">
    <reaction evidence="1 18">
        <text>a 1,2-diacyl-sn-glycero-3-phosphate + CTP + H(+) = a CDP-1,2-diacyl-sn-glycerol + diphosphate</text>
        <dbReference type="Rhea" id="RHEA:16229"/>
        <dbReference type="ChEBI" id="CHEBI:15378"/>
        <dbReference type="ChEBI" id="CHEBI:33019"/>
        <dbReference type="ChEBI" id="CHEBI:37563"/>
        <dbReference type="ChEBI" id="CHEBI:58332"/>
        <dbReference type="ChEBI" id="CHEBI:58608"/>
        <dbReference type="EC" id="2.7.7.41"/>
    </reaction>
</comment>
<evidence type="ECO:0000256" key="5">
    <source>
        <dbReference type="ARBA" id="ARBA00010185"/>
    </source>
</evidence>
<dbReference type="OrthoDB" id="9799199at2"/>
<dbReference type="AlphaFoldDB" id="A0A833HPY0"/>
<dbReference type="PANTHER" id="PTHR46382:SF1">
    <property type="entry name" value="PHOSPHATIDATE CYTIDYLYLTRANSFERASE"/>
    <property type="match status" value="1"/>
</dbReference>
<dbReference type="UniPathway" id="UPA00557">
    <property type="reaction ID" value="UER00614"/>
</dbReference>
<name>A0A833HPY0_9FIRM</name>
<keyword evidence="13 19" id="KW-1133">Transmembrane helix</keyword>
<keyword evidence="11 18" id="KW-0812">Transmembrane</keyword>
<evidence type="ECO:0000256" key="3">
    <source>
        <dbReference type="ARBA" id="ARBA00005119"/>
    </source>
</evidence>
<dbReference type="PANTHER" id="PTHR46382">
    <property type="entry name" value="PHOSPHATIDATE CYTIDYLYLTRANSFERASE"/>
    <property type="match status" value="1"/>
</dbReference>
<keyword evidence="15 19" id="KW-0472">Membrane</keyword>
<evidence type="ECO:0000256" key="16">
    <source>
        <dbReference type="ARBA" id="ARBA00023209"/>
    </source>
</evidence>
<dbReference type="GO" id="GO:0016024">
    <property type="term" value="P:CDP-diacylglycerol biosynthetic process"/>
    <property type="evidence" value="ECO:0007669"/>
    <property type="project" value="UniProtKB-UniPathway"/>
</dbReference>
<keyword evidence="9" id="KW-0444">Lipid biosynthesis</keyword>
<comment type="subcellular location">
    <subcellularLocation>
        <location evidence="2">Cell membrane</location>
        <topology evidence="2">Multi-pass membrane protein</topology>
    </subcellularLocation>
</comment>
<evidence type="ECO:0000256" key="4">
    <source>
        <dbReference type="ARBA" id="ARBA00005189"/>
    </source>
</evidence>
<feature type="transmembrane region" description="Helical" evidence="19">
    <location>
        <begin position="194"/>
        <end position="215"/>
    </location>
</feature>
<evidence type="ECO:0000256" key="13">
    <source>
        <dbReference type="ARBA" id="ARBA00022989"/>
    </source>
</evidence>
<dbReference type="Proteomes" id="UP000465601">
    <property type="component" value="Unassembled WGS sequence"/>
</dbReference>
<evidence type="ECO:0000313" key="20">
    <source>
        <dbReference type="EMBL" id="KAB3531347.1"/>
    </source>
</evidence>
<evidence type="ECO:0000313" key="21">
    <source>
        <dbReference type="Proteomes" id="UP000465601"/>
    </source>
</evidence>
<evidence type="ECO:0000256" key="6">
    <source>
        <dbReference type="ARBA" id="ARBA00012487"/>
    </source>
</evidence>